<name>A0A1Q3CYA0_CEPFO</name>
<sequence>MNRNVSESQNISKPPFFDGNNYNHWKAKMNIFIQSLDYNLWDLIINGPDLPTSINENAEKVPKPRTRYNDEDRKKVQMNAKAKHIIICATNSNEFNRVYSCVSAKEM</sequence>
<feature type="compositionally biased region" description="Basic and acidic residues" evidence="1">
    <location>
        <begin position="57"/>
        <end position="75"/>
    </location>
</feature>
<comment type="caution">
    <text evidence="2">The sequence shown here is derived from an EMBL/GenBank/DDBJ whole genome shotgun (WGS) entry which is preliminary data.</text>
</comment>
<dbReference type="AlphaFoldDB" id="A0A1Q3CYA0"/>
<organism evidence="2 3">
    <name type="scientific">Cephalotus follicularis</name>
    <name type="common">Albany pitcher plant</name>
    <dbReference type="NCBI Taxonomy" id="3775"/>
    <lineage>
        <taxon>Eukaryota</taxon>
        <taxon>Viridiplantae</taxon>
        <taxon>Streptophyta</taxon>
        <taxon>Embryophyta</taxon>
        <taxon>Tracheophyta</taxon>
        <taxon>Spermatophyta</taxon>
        <taxon>Magnoliopsida</taxon>
        <taxon>eudicotyledons</taxon>
        <taxon>Gunneridae</taxon>
        <taxon>Pentapetalae</taxon>
        <taxon>rosids</taxon>
        <taxon>fabids</taxon>
        <taxon>Oxalidales</taxon>
        <taxon>Cephalotaceae</taxon>
        <taxon>Cephalotus</taxon>
    </lineage>
</organism>
<accession>A0A1Q3CYA0</accession>
<reference evidence="3" key="1">
    <citation type="submission" date="2016-04" db="EMBL/GenBank/DDBJ databases">
        <title>Cephalotus genome sequencing.</title>
        <authorList>
            <person name="Fukushima K."/>
            <person name="Hasebe M."/>
            <person name="Fang X."/>
        </authorList>
    </citation>
    <scope>NUCLEOTIDE SEQUENCE [LARGE SCALE GENOMIC DNA]</scope>
    <source>
        <strain evidence="3">cv. St1</strain>
    </source>
</reference>
<proteinExistence type="predicted"/>
<dbReference type="OrthoDB" id="8063677at2759"/>
<evidence type="ECO:0000313" key="3">
    <source>
        <dbReference type="Proteomes" id="UP000187406"/>
    </source>
</evidence>
<keyword evidence="3" id="KW-1185">Reference proteome</keyword>
<dbReference type="InParanoid" id="A0A1Q3CYA0"/>
<protein>
    <submittedName>
        <fullName evidence="2">DUF4219 domain-containing protein</fullName>
    </submittedName>
</protein>
<dbReference type="Proteomes" id="UP000187406">
    <property type="component" value="Unassembled WGS sequence"/>
</dbReference>
<evidence type="ECO:0000313" key="2">
    <source>
        <dbReference type="EMBL" id="GAV85125.1"/>
    </source>
</evidence>
<evidence type="ECO:0000256" key="1">
    <source>
        <dbReference type="SAM" id="MobiDB-lite"/>
    </source>
</evidence>
<gene>
    <name evidence="2" type="ORF">CFOL_v3_28563</name>
</gene>
<dbReference type="EMBL" id="BDDD01003459">
    <property type="protein sequence ID" value="GAV85125.1"/>
    <property type="molecule type" value="Genomic_DNA"/>
</dbReference>
<feature type="region of interest" description="Disordered" evidence="1">
    <location>
        <begin position="53"/>
        <end position="75"/>
    </location>
</feature>